<evidence type="ECO:0000256" key="1">
    <source>
        <dbReference type="ARBA" id="ARBA00022553"/>
    </source>
</evidence>
<proteinExistence type="predicted"/>
<comment type="caution">
    <text evidence="5">The sequence shown here is derived from an EMBL/GenBank/DDBJ whole genome shotgun (WGS) entry which is preliminary data.</text>
</comment>
<evidence type="ECO:0000259" key="4">
    <source>
        <dbReference type="PROSITE" id="PS50110"/>
    </source>
</evidence>
<dbReference type="Pfam" id="PF00072">
    <property type="entry name" value="Response_reg"/>
    <property type="match status" value="1"/>
</dbReference>
<dbReference type="PROSITE" id="PS50110">
    <property type="entry name" value="RESPONSE_REGULATORY"/>
    <property type="match status" value="1"/>
</dbReference>
<feature type="modified residue" description="4-aspartylphosphate" evidence="3">
    <location>
        <position position="53"/>
    </location>
</feature>
<dbReference type="RefSeq" id="WP_169226188.1">
    <property type="nucleotide sequence ID" value="NZ_JABBGC010000002.1"/>
</dbReference>
<gene>
    <name evidence="5" type="ORF">HHL17_17860</name>
</gene>
<dbReference type="SMART" id="SM00448">
    <property type="entry name" value="REC"/>
    <property type="match status" value="1"/>
</dbReference>
<keyword evidence="2" id="KW-0902">Two-component regulatory system</keyword>
<dbReference type="PANTHER" id="PTHR44591:SF14">
    <property type="entry name" value="PROTEIN PILG"/>
    <property type="match status" value="1"/>
</dbReference>
<name>A0A848GPV9_9BACT</name>
<feature type="domain" description="Response regulatory" evidence="4">
    <location>
        <begin position="4"/>
        <end position="117"/>
    </location>
</feature>
<dbReference type="SUPFAM" id="SSF52172">
    <property type="entry name" value="CheY-like"/>
    <property type="match status" value="1"/>
</dbReference>
<keyword evidence="6" id="KW-1185">Reference proteome</keyword>
<evidence type="ECO:0000256" key="2">
    <source>
        <dbReference type="ARBA" id="ARBA00023012"/>
    </source>
</evidence>
<evidence type="ECO:0000256" key="3">
    <source>
        <dbReference type="PROSITE-ProRule" id="PRU00169"/>
    </source>
</evidence>
<dbReference type="PANTHER" id="PTHR44591">
    <property type="entry name" value="STRESS RESPONSE REGULATOR PROTEIN 1"/>
    <property type="match status" value="1"/>
</dbReference>
<dbReference type="Proteomes" id="UP000583266">
    <property type="component" value="Unassembled WGS sequence"/>
</dbReference>
<dbReference type="InterPro" id="IPR011006">
    <property type="entry name" value="CheY-like_superfamily"/>
</dbReference>
<evidence type="ECO:0000313" key="5">
    <source>
        <dbReference type="EMBL" id="NML39072.1"/>
    </source>
</evidence>
<reference evidence="5 6" key="1">
    <citation type="submission" date="2020-04" db="EMBL/GenBank/DDBJ databases">
        <title>Chitinophaga sp. G-6-1-13 sp. nov., isolated from soil.</title>
        <authorList>
            <person name="Dahal R.H."/>
            <person name="Chaudhary D.K."/>
        </authorList>
    </citation>
    <scope>NUCLEOTIDE SEQUENCE [LARGE SCALE GENOMIC DNA]</scope>
    <source>
        <strain evidence="5 6">G-6-1-13</strain>
    </source>
</reference>
<dbReference type="InterPro" id="IPR050595">
    <property type="entry name" value="Bact_response_regulator"/>
</dbReference>
<sequence length="127" mass="14035">MKKTVLIVDDSAPMRFLLEAMLGQRFRVYSAIDGLTACKWLSAGNVPDIIVSDVQMPNMDGVELTKNLSANLLYSDIPVILLTAMQLEEVTLYPNVVQLVSKPFDPLVLMKIIDQQLTVSPTVIVAE</sequence>
<dbReference type="InterPro" id="IPR001789">
    <property type="entry name" value="Sig_transdc_resp-reg_receiver"/>
</dbReference>
<dbReference type="GO" id="GO:0000160">
    <property type="term" value="P:phosphorelay signal transduction system"/>
    <property type="evidence" value="ECO:0007669"/>
    <property type="project" value="UniProtKB-KW"/>
</dbReference>
<protein>
    <submittedName>
        <fullName evidence="5">Response regulator</fullName>
    </submittedName>
</protein>
<keyword evidence="1 3" id="KW-0597">Phosphoprotein</keyword>
<organism evidence="5 6">
    <name type="scientific">Chitinophaga fulva</name>
    <dbReference type="NCBI Taxonomy" id="2728842"/>
    <lineage>
        <taxon>Bacteria</taxon>
        <taxon>Pseudomonadati</taxon>
        <taxon>Bacteroidota</taxon>
        <taxon>Chitinophagia</taxon>
        <taxon>Chitinophagales</taxon>
        <taxon>Chitinophagaceae</taxon>
        <taxon>Chitinophaga</taxon>
    </lineage>
</organism>
<evidence type="ECO:0000313" key="6">
    <source>
        <dbReference type="Proteomes" id="UP000583266"/>
    </source>
</evidence>
<accession>A0A848GPV9</accession>
<dbReference type="AlphaFoldDB" id="A0A848GPV9"/>
<dbReference type="Gene3D" id="3.40.50.2300">
    <property type="match status" value="1"/>
</dbReference>
<dbReference type="EMBL" id="JABBGC010000002">
    <property type="protein sequence ID" value="NML39072.1"/>
    <property type="molecule type" value="Genomic_DNA"/>
</dbReference>